<dbReference type="Gramene" id="MELO3C016217.2.1">
    <property type="protein sequence ID" value="MELO3C016217.2.1"/>
    <property type="gene ID" value="MELO3C016217.2"/>
</dbReference>
<sequence length="214" mass="23707">MGKHCFGYALSLSIVVSLALIAFVSCVAAELHRTKTKDLKLDGKLCYLPESQAFGYGVAALACLVMAQGKLYRGDIATDCGVEYEQTAAVRNGMVGRRVLLGEKRCIRRRSNSNPHLDMHNRRLSRNSSNERIQKIYHASKMRKKKKKAQRVEKNKGVATATAMATAAIGSLQQKAPGCYARVMVPQPKGLLLGFTIFNSVKITLQKYFRVLKI</sequence>
<keyword evidence="1" id="KW-0732">Signal</keyword>
<dbReference type="PROSITE" id="PS51257">
    <property type="entry name" value="PROKAR_LIPOPROTEIN"/>
    <property type="match status" value="1"/>
</dbReference>
<dbReference type="EnsemblPlants" id="MELO3C016217.2.1">
    <property type="protein sequence ID" value="MELO3C016217.2.1"/>
    <property type="gene ID" value="MELO3C016217.2"/>
</dbReference>
<dbReference type="AlphaFoldDB" id="A0A9I9DCB1"/>
<organism evidence="2">
    <name type="scientific">Cucumis melo</name>
    <name type="common">Muskmelon</name>
    <dbReference type="NCBI Taxonomy" id="3656"/>
    <lineage>
        <taxon>Eukaryota</taxon>
        <taxon>Viridiplantae</taxon>
        <taxon>Streptophyta</taxon>
        <taxon>Embryophyta</taxon>
        <taxon>Tracheophyta</taxon>
        <taxon>Spermatophyta</taxon>
        <taxon>Magnoliopsida</taxon>
        <taxon>eudicotyledons</taxon>
        <taxon>Gunneridae</taxon>
        <taxon>Pentapetalae</taxon>
        <taxon>rosids</taxon>
        <taxon>fabids</taxon>
        <taxon>Cucurbitales</taxon>
        <taxon>Cucurbitaceae</taxon>
        <taxon>Benincaseae</taxon>
        <taxon>Cucumis</taxon>
    </lineage>
</organism>
<accession>A0A9I9DCB1</accession>
<protein>
    <submittedName>
        <fullName evidence="2">Uncharacterized protein</fullName>
    </submittedName>
</protein>
<feature type="signal peptide" evidence="1">
    <location>
        <begin position="1"/>
        <end position="29"/>
    </location>
</feature>
<evidence type="ECO:0000313" key="2">
    <source>
        <dbReference type="EnsemblPlants" id="MELO3C016217.2.1"/>
    </source>
</evidence>
<proteinExistence type="predicted"/>
<name>A0A9I9DCB1_CUCME</name>
<feature type="chain" id="PRO_5039913984" evidence="1">
    <location>
        <begin position="30"/>
        <end position="214"/>
    </location>
</feature>
<reference evidence="2" key="1">
    <citation type="submission" date="2023-03" db="UniProtKB">
        <authorList>
            <consortium name="EnsemblPlants"/>
        </authorList>
    </citation>
    <scope>IDENTIFICATION</scope>
</reference>
<evidence type="ECO:0000256" key="1">
    <source>
        <dbReference type="SAM" id="SignalP"/>
    </source>
</evidence>